<sequence>MANFTDLPAELKVSVTAQMYPEDCLRFALTSKDHWALCRPLVLKHKALWSKYQTTDGHTVWELVDAIEENYMVANYVQQARIDAERATCWGNIPNGEQLRPRWPATQDVVRWAAAVQRNAILGAPFLSLDHPEKEIQRALATGADGWIVALLLLLLPRLQILWYTQDGEHWWLLNALKYVVWAYQLPNPPPSLPFQHLFRVHIDHYDGARSASWEWVYLFACIPSVQLVYGYISSNDLDGVNQFRTQASVSNVTVLRLASSTIYAEIVDLILSKTTQLKSFTYENGGATVSAAGYNPRKMIASLSRYCGDLLEELILFDEDFTNRVSPAP</sequence>
<evidence type="ECO:0000313" key="1">
    <source>
        <dbReference type="EMBL" id="KAF2877218.1"/>
    </source>
</evidence>
<evidence type="ECO:0000313" key="2">
    <source>
        <dbReference type="Proteomes" id="UP000481861"/>
    </source>
</evidence>
<name>A0A7C8MFJ8_9PLEO</name>
<keyword evidence="2" id="KW-1185">Reference proteome</keyword>
<dbReference type="AlphaFoldDB" id="A0A7C8MFJ8"/>
<organism evidence="1 2">
    <name type="scientific">Massariosphaeria phaeospora</name>
    <dbReference type="NCBI Taxonomy" id="100035"/>
    <lineage>
        <taxon>Eukaryota</taxon>
        <taxon>Fungi</taxon>
        <taxon>Dikarya</taxon>
        <taxon>Ascomycota</taxon>
        <taxon>Pezizomycotina</taxon>
        <taxon>Dothideomycetes</taxon>
        <taxon>Pleosporomycetidae</taxon>
        <taxon>Pleosporales</taxon>
        <taxon>Pleosporales incertae sedis</taxon>
        <taxon>Massariosphaeria</taxon>
    </lineage>
</organism>
<proteinExistence type="predicted"/>
<reference evidence="1 2" key="1">
    <citation type="submission" date="2020-01" db="EMBL/GenBank/DDBJ databases">
        <authorList>
            <consortium name="DOE Joint Genome Institute"/>
            <person name="Haridas S."/>
            <person name="Albert R."/>
            <person name="Binder M."/>
            <person name="Bloem J."/>
            <person name="Labutti K."/>
            <person name="Salamov A."/>
            <person name="Andreopoulos B."/>
            <person name="Baker S.E."/>
            <person name="Barry K."/>
            <person name="Bills G."/>
            <person name="Bluhm B.H."/>
            <person name="Cannon C."/>
            <person name="Castanera R."/>
            <person name="Culley D.E."/>
            <person name="Daum C."/>
            <person name="Ezra D."/>
            <person name="Gonzalez J.B."/>
            <person name="Henrissat B."/>
            <person name="Kuo A."/>
            <person name="Liang C."/>
            <person name="Lipzen A."/>
            <person name="Lutzoni F."/>
            <person name="Magnuson J."/>
            <person name="Mondo S."/>
            <person name="Nolan M."/>
            <person name="Ohm R."/>
            <person name="Pangilinan J."/>
            <person name="Park H.-J.H."/>
            <person name="Ramirez L."/>
            <person name="Alfaro M."/>
            <person name="Sun H."/>
            <person name="Tritt A."/>
            <person name="Yoshinaga Y."/>
            <person name="Zwiers L.-H.L."/>
            <person name="Turgeon B.G."/>
            <person name="Goodwin S.B."/>
            <person name="Spatafora J.W."/>
            <person name="Crous P.W."/>
            <person name="Grigoriev I.V."/>
        </authorList>
    </citation>
    <scope>NUCLEOTIDE SEQUENCE [LARGE SCALE GENOMIC DNA]</scope>
    <source>
        <strain evidence="1 2">CBS 611.86</strain>
    </source>
</reference>
<comment type="caution">
    <text evidence="1">The sequence shown here is derived from an EMBL/GenBank/DDBJ whole genome shotgun (WGS) entry which is preliminary data.</text>
</comment>
<dbReference type="OrthoDB" id="5304354at2759"/>
<evidence type="ECO:0008006" key="3">
    <source>
        <dbReference type="Google" id="ProtNLM"/>
    </source>
</evidence>
<gene>
    <name evidence="1" type="ORF">BDV95DRAFT_141171</name>
</gene>
<dbReference type="EMBL" id="JAADJZ010000002">
    <property type="protein sequence ID" value="KAF2877218.1"/>
    <property type="molecule type" value="Genomic_DNA"/>
</dbReference>
<accession>A0A7C8MFJ8</accession>
<protein>
    <recommendedName>
        <fullName evidence="3">F-box domain-containing protein</fullName>
    </recommendedName>
</protein>
<dbReference type="Proteomes" id="UP000481861">
    <property type="component" value="Unassembled WGS sequence"/>
</dbReference>